<evidence type="ECO:0000256" key="2">
    <source>
        <dbReference type="ARBA" id="ARBA00022827"/>
    </source>
</evidence>
<dbReference type="SUPFAM" id="SSF51905">
    <property type="entry name" value="FAD/NAD(P)-binding domain"/>
    <property type="match status" value="2"/>
</dbReference>
<comment type="caution">
    <text evidence="4">The sequence shown here is derived from an EMBL/GenBank/DDBJ whole genome shotgun (WGS) entry which is preliminary data.</text>
</comment>
<dbReference type="PANTHER" id="PTHR43539:SF68">
    <property type="entry name" value="FLAVIN-BINDING MONOOXYGENASE-LIKE PROTEIN (AFU_ORTHOLOGUE AFUA_4G09220)"/>
    <property type="match status" value="1"/>
</dbReference>
<evidence type="ECO:0000256" key="3">
    <source>
        <dbReference type="ARBA" id="ARBA00023002"/>
    </source>
</evidence>
<evidence type="ECO:0000256" key="1">
    <source>
        <dbReference type="ARBA" id="ARBA00022630"/>
    </source>
</evidence>
<evidence type="ECO:0000313" key="5">
    <source>
        <dbReference type="Proteomes" id="UP000736335"/>
    </source>
</evidence>
<proteinExistence type="predicted"/>
<evidence type="ECO:0008006" key="6">
    <source>
        <dbReference type="Google" id="ProtNLM"/>
    </source>
</evidence>
<reference evidence="4" key="1">
    <citation type="journal article" date="2020" name="Nat. Commun.">
        <title>Large-scale genome sequencing of mycorrhizal fungi provides insights into the early evolution of symbiotic traits.</title>
        <authorList>
            <person name="Miyauchi S."/>
            <person name="Kiss E."/>
            <person name="Kuo A."/>
            <person name="Drula E."/>
            <person name="Kohler A."/>
            <person name="Sanchez-Garcia M."/>
            <person name="Morin E."/>
            <person name="Andreopoulos B."/>
            <person name="Barry K.W."/>
            <person name="Bonito G."/>
            <person name="Buee M."/>
            <person name="Carver A."/>
            <person name="Chen C."/>
            <person name="Cichocki N."/>
            <person name="Clum A."/>
            <person name="Culley D."/>
            <person name="Crous P.W."/>
            <person name="Fauchery L."/>
            <person name="Girlanda M."/>
            <person name="Hayes R.D."/>
            <person name="Keri Z."/>
            <person name="LaButti K."/>
            <person name="Lipzen A."/>
            <person name="Lombard V."/>
            <person name="Magnuson J."/>
            <person name="Maillard F."/>
            <person name="Murat C."/>
            <person name="Nolan M."/>
            <person name="Ohm R.A."/>
            <person name="Pangilinan J."/>
            <person name="Pereira M.F."/>
            <person name="Perotto S."/>
            <person name="Peter M."/>
            <person name="Pfister S."/>
            <person name="Riley R."/>
            <person name="Sitrit Y."/>
            <person name="Stielow J.B."/>
            <person name="Szollosi G."/>
            <person name="Zifcakova L."/>
            <person name="Stursova M."/>
            <person name="Spatafora J.W."/>
            <person name="Tedersoo L."/>
            <person name="Vaario L.M."/>
            <person name="Yamada A."/>
            <person name="Yan M."/>
            <person name="Wang P."/>
            <person name="Xu J."/>
            <person name="Bruns T."/>
            <person name="Baldrian P."/>
            <person name="Vilgalys R."/>
            <person name="Dunand C."/>
            <person name="Henrissat B."/>
            <person name="Grigoriev I.V."/>
            <person name="Hibbett D."/>
            <person name="Nagy L.G."/>
            <person name="Martin F.M."/>
        </authorList>
    </citation>
    <scope>NUCLEOTIDE SEQUENCE</scope>
    <source>
        <strain evidence="4">UH-Tt-Lm1</strain>
    </source>
</reference>
<keyword evidence="3" id="KW-0560">Oxidoreductase</keyword>
<gene>
    <name evidence="4" type="ORF">BJ322DRAFT_1012909</name>
</gene>
<sequence>MASTPVPALPTFDNLGISPPTDIDPVKIAAEWLENLQTAVSPSPNGDVDVDKALDLFQPDAFWRDILSLTWDFRTFFGTAQIKSFLQDRIANPTIGEKTRLNNLKLETASVGKPDDDMTWIDALFTFSVGSWGAGDGVFRLVFSPEGVWKALTVYTNLQSLTEYPEKIGALRNQLPNHGKWAEQRRKEIEFEGAEPYVLIIGGGQSGLGLGARLKLLDVPTLIVDKYPRVGDQWRNRYEALCLHDPVWFDHMPYLPFPPNWPVWTPAQKLADWLESYAKIMELNVWTSSVVTSAEKDPSGSGGWIVNLTRTLPDGTESRRVLRPTHLVFATGLGSGSMVMPNLPKKEEFEGEVIHTLEYTTAKKYVGRKVIVVGAATSGHDVAHDLANHGTLYQRSPVYVMSTKNGTPTFLSMYVEDRLPTDIADRLGASFPIPFALLLNQRLVKKVATADKDLLDGLTKKGFKLTNGPDDAGCISLIYRRAGGFYFGYKLIIDGKIGLKSDSVIKEFTKTGLKFEDDSTLEADLVIFATGIGNPRDGYKKILGEELGSKVKKIWDLDSAGEVNGAWRDIGIENLWCIMGSLAMCRYHSRHLALQIKAVKEGLFTGRYSLDGN</sequence>
<dbReference type="InterPro" id="IPR036188">
    <property type="entry name" value="FAD/NAD-bd_sf"/>
</dbReference>
<dbReference type="OrthoDB" id="74360at2759"/>
<dbReference type="InterPro" id="IPR050982">
    <property type="entry name" value="Auxin_biosynth/cation_transpt"/>
</dbReference>
<protein>
    <recommendedName>
        <fullName evidence="6">Flavin-containing monooxygenase</fullName>
    </recommendedName>
</protein>
<keyword evidence="2" id="KW-0274">FAD</keyword>
<reference evidence="4" key="2">
    <citation type="submission" date="2020-11" db="EMBL/GenBank/DDBJ databases">
        <authorList>
            <consortium name="DOE Joint Genome Institute"/>
            <person name="Kuo A."/>
            <person name="Miyauchi S."/>
            <person name="Kiss E."/>
            <person name="Drula E."/>
            <person name="Kohler A."/>
            <person name="Sanchez-Garcia M."/>
            <person name="Andreopoulos B."/>
            <person name="Barry K.W."/>
            <person name="Bonito G."/>
            <person name="Buee M."/>
            <person name="Carver A."/>
            <person name="Chen C."/>
            <person name="Cichocki N."/>
            <person name="Clum A."/>
            <person name="Culley D."/>
            <person name="Crous P.W."/>
            <person name="Fauchery L."/>
            <person name="Girlanda M."/>
            <person name="Hayes R."/>
            <person name="Keri Z."/>
            <person name="Labutti K."/>
            <person name="Lipzen A."/>
            <person name="Lombard V."/>
            <person name="Magnuson J."/>
            <person name="Maillard F."/>
            <person name="Morin E."/>
            <person name="Murat C."/>
            <person name="Nolan M."/>
            <person name="Ohm R."/>
            <person name="Pangilinan J."/>
            <person name="Pereira M."/>
            <person name="Perotto S."/>
            <person name="Peter M."/>
            <person name="Riley R."/>
            <person name="Sitrit Y."/>
            <person name="Stielow B."/>
            <person name="Szollosi G."/>
            <person name="Zifcakova L."/>
            <person name="Stursova M."/>
            <person name="Spatafora J.W."/>
            <person name="Tedersoo L."/>
            <person name="Vaario L.-M."/>
            <person name="Yamada A."/>
            <person name="Yan M."/>
            <person name="Wang P."/>
            <person name="Xu J."/>
            <person name="Bruns T."/>
            <person name="Baldrian P."/>
            <person name="Vilgalys R."/>
            <person name="Henrissat B."/>
            <person name="Grigoriev I.V."/>
            <person name="Hibbett D."/>
            <person name="Nagy L.G."/>
            <person name="Martin F.M."/>
        </authorList>
    </citation>
    <scope>NUCLEOTIDE SEQUENCE</scope>
    <source>
        <strain evidence="4">UH-Tt-Lm1</strain>
    </source>
</reference>
<evidence type="ECO:0000313" key="4">
    <source>
        <dbReference type="EMBL" id="KAF9779785.1"/>
    </source>
</evidence>
<dbReference type="GO" id="GO:0050660">
    <property type="term" value="F:flavin adenine dinucleotide binding"/>
    <property type="evidence" value="ECO:0007669"/>
    <property type="project" value="InterPro"/>
</dbReference>
<dbReference type="InterPro" id="IPR020946">
    <property type="entry name" value="Flavin_mOase-like"/>
</dbReference>
<name>A0A9P6H6Z5_9AGAM</name>
<dbReference type="AlphaFoldDB" id="A0A9P6H6Z5"/>
<dbReference type="Proteomes" id="UP000736335">
    <property type="component" value="Unassembled WGS sequence"/>
</dbReference>
<dbReference type="GO" id="GO:0050661">
    <property type="term" value="F:NADP binding"/>
    <property type="evidence" value="ECO:0007669"/>
    <property type="project" value="InterPro"/>
</dbReference>
<keyword evidence="1" id="KW-0285">Flavoprotein</keyword>
<accession>A0A9P6H6Z5</accession>
<keyword evidence="5" id="KW-1185">Reference proteome</keyword>
<dbReference type="EMBL" id="WIUZ02000018">
    <property type="protein sequence ID" value="KAF9779785.1"/>
    <property type="molecule type" value="Genomic_DNA"/>
</dbReference>
<dbReference type="SUPFAM" id="SSF54427">
    <property type="entry name" value="NTF2-like"/>
    <property type="match status" value="1"/>
</dbReference>
<dbReference type="Pfam" id="PF00743">
    <property type="entry name" value="FMO-like"/>
    <property type="match status" value="1"/>
</dbReference>
<dbReference type="PANTHER" id="PTHR43539">
    <property type="entry name" value="FLAVIN-BINDING MONOOXYGENASE-LIKE PROTEIN (AFU_ORTHOLOGUE AFUA_4G09220)"/>
    <property type="match status" value="1"/>
</dbReference>
<organism evidence="4 5">
    <name type="scientific">Thelephora terrestris</name>
    <dbReference type="NCBI Taxonomy" id="56493"/>
    <lineage>
        <taxon>Eukaryota</taxon>
        <taxon>Fungi</taxon>
        <taxon>Dikarya</taxon>
        <taxon>Basidiomycota</taxon>
        <taxon>Agaricomycotina</taxon>
        <taxon>Agaricomycetes</taxon>
        <taxon>Thelephorales</taxon>
        <taxon>Thelephoraceae</taxon>
        <taxon>Thelephora</taxon>
    </lineage>
</organism>
<dbReference type="GO" id="GO:0004499">
    <property type="term" value="F:N,N-dimethylaniline monooxygenase activity"/>
    <property type="evidence" value="ECO:0007669"/>
    <property type="project" value="InterPro"/>
</dbReference>
<dbReference type="Gene3D" id="3.50.50.60">
    <property type="entry name" value="FAD/NAD(P)-binding domain"/>
    <property type="match status" value="1"/>
</dbReference>
<dbReference type="InterPro" id="IPR032710">
    <property type="entry name" value="NTF2-like_dom_sf"/>
</dbReference>